<accession>A0ABP0HAV4</accession>
<evidence type="ECO:0000313" key="2">
    <source>
        <dbReference type="Proteomes" id="UP001642464"/>
    </source>
</evidence>
<comment type="caution">
    <text evidence="1">The sequence shown here is derived from an EMBL/GenBank/DDBJ whole genome shotgun (WGS) entry which is preliminary data.</text>
</comment>
<feature type="non-terminal residue" evidence="1">
    <location>
        <position position="1"/>
    </location>
</feature>
<name>A0ABP0HAV4_9DINO</name>
<dbReference type="Proteomes" id="UP001642464">
    <property type="component" value="Unassembled WGS sequence"/>
</dbReference>
<sequence>LCPGPNSFAMEGLMRPLESPDSLNFAPVSKADRRSRRVRVAPLVQSYIALPSEKLLEMYSQDADG</sequence>
<evidence type="ECO:0000313" key="1">
    <source>
        <dbReference type="EMBL" id="CAK8987187.1"/>
    </source>
</evidence>
<keyword evidence="2" id="KW-1185">Reference proteome</keyword>
<protein>
    <submittedName>
        <fullName evidence="1">Uncharacterized protein</fullName>
    </submittedName>
</protein>
<organism evidence="1 2">
    <name type="scientific">Durusdinium trenchii</name>
    <dbReference type="NCBI Taxonomy" id="1381693"/>
    <lineage>
        <taxon>Eukaryota</taxon>
        <taxon>Sar</taxon>
        <taxon>Alveolata</taxon>
        <taxon>Dinophyceae</taxon>
        <taxon>Suessiales</taxon>
        <taxon>Symbiodiniaceae</taxon>
        <taxon>Durusdinium</taxon>
    </lineage>
</organism>
<reference evidence="1 2" key="1">
    <citation type="submission" date="2024-02" db="EMBL/GenBank/DDBJ databases">
        <authorList>
            <person name="Chen Y."/>
            <person name="Shah S."/>
            <person name="Dougan E. K."/>
            <person name="Thang M."/>
            <person name="Chan C."/>
        </authorList>
    </citation>
    <scope>NUCLEOTIDE SEQUENCE [LARGE SCALE GENOMIC DNA]</scope>
</reference>
<gene>
    <name evidence="1" type="ORF">SCF082_LOCUS866</name>
</gene>
<feature type="non-terminal residue" evidence="1">
    <location>
        <position position="65"/>
    </location>
</feature>
<proteinExistence type="predicted"/>
<dbReference type="EMBL" id="CAXAMM010000370">
    <property type="protein sequence ID" value="CAK8987187.1"/>
    <property type="molecule type" value="Genomic_DNA"/>
</dbReference>